<dbReference type="InterPro" id="IPR007890">
    <property type="entry name" value="CHASE2"/>
</dbReference>
<feature type="domain" description="Guanylate cyclase" evidence="2">
    <location>
        <begin position="458"/>
        <end position="594"/>
    </location>
</feature>
<dbReference type="SUPFAM" id="SSF55073">
    <property type="entry name" value="Nucleotide cyclase"/>
    <property type="match status" value="1"/>
</dbReference>
<organism evidence="3 4">
    <name type="scientific">Gracilimonas halophila</name>
    <dbReference type="NCBI Taxonomy" id="1834464"/>
    <lineage>
        <taxon>Bacteria</taxon>
        <taxon>Pseudomonadati</taxon>
        <taxon>Balneolota</taxon>
        <taxon>Balneolia</taxon>
        <taxon>Balneolales</taxon>
        <taxon>Balneolaceae</taxon>
        <taxon>Gracilimonas</taxon>
    </lineage>
</organism>
<evidence type="ECO:0000259" key="2">
    <source>
        <dbReference type="PROSITE" id="PS50125"/>
    </source>
</evidence>
<evidence type="ECO:0000313" key="3">
    <source>
        <dbReference type="EMBL" id="MFD2530909.1"/>
    </source>
</evidence>
<dbReference type="RefSeq" id="WP_390296941.1">
    <property type="nucleotide sequence ID" value="NZ_JBHULI010000001.1"/>
</dbReference>
<dbReference type="Gene3D" id="3.30.70.1230">
    <property type="entry name" value="Nucleotide cyclase"/>
    <property type="match status" value="1"/>
</dbReference>
<dbReference type="Pfam" id="PF05226">
    <property type="entry name" value="CHASE2"/>
    <property type="match status" value="1"/>
</dbReference>
<feature type="transmembrane region" description="Helical" evidence="1">
    <location>
        <begin position="393"/>
        <end position="416"/>
    </location>
</feature>
<proteinExistence type="predicted"/>
<dbReference type="PANTHER" id="PTHR43081:SF1">
    <property type="entry name" value="ADENYLATE CYCLASE, TERMINAL-DIFFERENTIATION SPECIFIC"/>
    <property type="match status" value="1"/>
</dbReference>
<keyword evidence="1" id="KW-0472">Membrane</keyword>
<keyword evidence="1" id="KW-1133">Transmembrane helix</keyword>
<feature type="transmembrane region" description="Helical" evidence="1">
    <location>
        <begin position="342"/>
        <end position="360"/>
    </location>
</feature>
<dbReference type="InterPro" id="IPR029787">
    <property type="entry name" value="Nucleotide_cyclase"/>
</dbReference>
<sequence length="722" mass="82154">MAKNKSSSKKLISILLIAITAFIASFILMIFKPVQILELKYSDQLFEWRGPLDVSDSSIVLVAISQEADEEILQKYPWPTSIHAKLVENLNRAGARVIAFDVIFDNPDQYDFKNDTLFAEALKKYKNVILAGELQRSITDLSDETSPMFPIPVLTANNPNQVALVRVHPDLDGAVRSYRFGQEYREQNYYRLSLEALRLYANIPYEQIDPIGPNPESDHFALGPYQILKDGANSFLINYYGPEGTFPEVSYEEVIDDSSYTTVFESELGFAVNSFDDPDIGHLNLETFKDKIVIVGATMPLLKDFYATPFANEGNNARPGYQLHANALQTILDSNYIERFRGWYTLMIMLFFCFMITMVNRFLSANFGILISLVMGAGYFGITYWAFIQHNILMVLTGPLLAVTVTQIGMVSYEYYIEQKEKRRIKGMFSSYVSPDLVNQMIESGEEPQLGGEETYMTAFFSYIVSFSTFSEQLEAKELVQVINEYLSAMTDILNDRGGTLDKYIGDAIVAFFGSPVYLEDHAYQACITSQLMHKELERLREKWEKDGRPEIVSNMQHRLGMNTGIMVTGNMGSTRRFNYTIMGDNVNLAARCESGAKQYGVFTMVTESTKEEAEKFGNECLFRQLDHIVVKGRSKPVKVFEIVGLKEDADQQLLDCIGLYEEGLQHYLDQDWDKALSKFNKSGKLEKYVKNPSGIFMQRCEFMKENPPGDEWDGVFIMESK</sequence>
<dbReference type="SMART" id="SM01080">
    <property type="entry name" value="CHASE2"/>
    <property type="match status" value="1"/>
</dbReference>
<dbReference type="PROSITE" id="PS50125">
    <property type="entry name" value="GUANYLATE_CYCLASE_2"/>
    <property type="match status" value="1"/>
</dbReference>
<dbReference type="InterPro" id="IPR001054">
    <property type="entry name" value="A/G_cyclase"/>
</dbReference>
<dbReference type="Pfam" id="PF00211">
    <property type="entry name" value="Guanylate_cyc"/>
    <property type="match status" value="1"/>
</dbReference>
<protein>
    <submittedName>
        <fullName evidence="3">CHASE2 domain-containing protein</fullName>
    </submittedName>
</protein>
<keyword evidence="4" id="KW-1185">Reference proteome</keyword>
<dbReference type="PANTHER" id="PTHR43081">
    <property type="entry name" value="ADENYLATE CYCLASE, TERMINAL-DIFFERENTIATION SPECIFIC-RELATED"/>
    <property type="match status" value="1"/>
</dbReference>
<keyword evidence="1" id="KW-0812">Transmembrane</keyword>
<dbReference type="InterPro" id="IPR050697">
    <property type="entry name" value="Adenylyl/Guanylyl_Cyclase_3/4"/>
</dbReference>
<dbReference type="SMART" id="SM00044">
    <property type="entry name" value="CYCc"/>
    <property type="match status" value="1"/>
</dbReference>
<evidence type="ECO:0000256" key="1">
    <source>
        <dbReference type="SAM" id="Phobius"/>
    </source>
</evidence>
<dbReference type="Proteomes" id="UP001597460">
    <property type="component" value="Unassembled WGS sequence"/>
</dbReference>
<feature type="transmembrane region" description="Helical" evidence="1">
    <location>
        <begin position="12"/>
        <end position="31"/>
    </location>
</feature>
<comment type="caution">
    <text evidence="3">The sequence shown here is derived from an EMBL/GenBank/DDBJ whole genome shotgun (WGS) entry which is preliminary data.</text>
</comment>
<evidence type="ECO:0000313" key="4">
    <source>
        <dbReference type="Proteomes" id="UP001597460"/>
    </source>
</evidence>
<reference evidence="4" key="1">
    <citation type="journal article" date="2019" name="Int. J. Syst. Evol. Microbiol.">
        <title>The Global Catalogue of Microorganisms (GCM) 10K type strain sequencing project: providing services to taxonomists for standard genome sequencing and annotation.</title>
        <authorList>
            <consortium name="The Broad Institute Genomics Platform"/>
            <consortium name="The Broad Institute Genome Sequencing Center for Infectious Disease"/>
            <person name="Wu L."/>
            <person name="Ma J."/>
        </authorList>
    </citation>
    <scope>NUCLEOTIDE SEQUENCE [LARGE SCALE GENOMIC DNA]</scope>
    <source>
        <strain evidence="4">KCTC 52042</strain>
    </source>
</reference>
<name>A0ABW5JDX2_9BACT</name>
<dbReference type="CDD" id="cd07302">
    <property type="entry name" value="CHD"/>
    <property type="match status" value="1"/>
</dbReference>
<gene>
    <name evidence="3" type="ORF">ACFSVN_00440</name>
</gene>
<accession>A0ABW5JDX2</accession>
<feature type="transmembrane region" description="Helical" evidence="1">
    <location>
        <begin position="367"/>
        <end position="387"/>
    </location>
</feature>
<dbReference type="EMBL" id="JBHULI010000001">
    <property type="protein sequence ID" value="MFD2530909.1"/>
    <property type="molecule type" value="Genomic_DNA"/>
</dbReference>